<gene>
    <name evidence="1" type="ORF">A2845_00480</name>
</gene>
<dbReference type="Proteomes" id="UP000177122">
    <property type="component" value="Unassembled WGS sequence"/>
</dbReference>
<reference evidence="1 2" key="1">
    <citation type="journal article" date="2016" name="Nat. Commun.">
        <title>Thousands of microbial genomes shed light on interconnected biogeochemical processes in an aquifer system.</title>
        <authorList>
            <person name="Anantharaman K."/>
            <person name="Brown C.T."/>
            <person name="Hug L.A."/>
            <person name="Sharon I."/>
            <person name="Castelle C.J."/>
            <person name="Probst A.J."/>
            <person name="Thomas B.C."/>
            <person name="Singh A."/>
            <person name="Wilkins M.J."/>
            <person name="Karaoz U."/>
            <person name="Brodie E.L."/>
            <person name="Williams K.H."/>
            <person name="Hubbard S.S."/>
            <person name="Banfield J.F."/>
        </authorList>
    </citation>
    <scope>NUCLEOTIDE SEQUENCE [LARGE SCALE GENOMIC DNA]</scope>
</reference>
<dbReference type="AlphaFoldDB" id="A0A1G2D0I1"/>
<proteinExistence type="predicted"/>
<organism evidence="1 2">
    <name type="scientific">Candidatus Lloydbacteria bacterium RIFCSPHIGHO2_01_FULL_49_22</name>
    <dbReference type="NCBI Taxonomy" id="1798658"/>
    <lineage>
        <taxon>Bacteria</taxon>
        <taxon>Candidatus Lloydiibacteriota</taxon>
    </lineage>
</organism>
<evidence type="ECO:0000313" key="2">
    <source>
        <dbReference type="Proteomes" id="UP000177122"/>
    </source>
</evidence>
<name>A0A1G2D0I1_9BACT</name>
<evidence type="ECO:0000313" key="1">
    <source>
        <dbReference type="EMBL" id="OGZ06268.1"/>
    </source>
</evidence>
<sequence>MSLFGPIRPNGITKEELHFIRGELANAPFGHSADKLTSFEVDEIMEDLDDAMDPDTPNDMRYGWAQVSPAEVADIEKDAANNKRFKYSSAKLKHIHDVLGKYLTINRVKSVF</sequence>
<comment type="caution">
    <text evidence="1">The sequence shown here is derived from an EMBL/GenBank/DDBJ whole genome shotgun (WGS) entry which is preliminary data.</text>
</comment>
<protein>
    <submittedName>
        <fullName evidence="1">Uncharacterized protein</fullName>
    </submittedName>
</protein>
<dbReference type="EMBL" id="MHLI01000004">
    <property type="protein sequence ID" value="OGZ06268.1"/>
    <property type="molecule type" value="Genomic_DNA"/>
</dbReference>
<accession>A0A1G2D0I1</accession>